<proteinExistence type="inferred from homology"/>
<dbReference type="AlphaFoldDB" id="T2GCH8"/>
<dbReference type="InterPro" id="IPR002912">
    <property type="entry name" value="ACT_dom"/>
</dbReference>
<evidence type="ECO:0000256" key="6">
    <source>
        <dbReference type="ARBA" id="ARBA00023268"/>
    </source>
</evidence>
<accession>T2GCH8</accession>
<keyword evidence="1 7" id="KW-0808">Transferase</keyword>
<dbReference type="RefSeq" id="WP_021761287.1">
    <property type="nucleotide sequence ID" value="NC_022444.1"/>
</dbReference>
<evidence type="ECO:0000256" key="1">
    <source>
        <dbReference type="ARBA" id="ARBA00022679"/>
    </source>
</evidence>
<dbReference type="CDD" id="cd00077">
    <property type="entry name" value="HDc"/>
    <property type="match status" value="1"/>
</dbReference>
<dbReference type="SUPFAM" id="SSF81891">
    <property type="entry name" value="Poly A polymerase C-terminal region-like"/>
    <property type="match status" value="1"/>
</dbReference>
<feature type="domain" description="HD" evidence="9">
    <location>
        <begin position="404"/>
        <end position="535"/>
    </location>
</feature>
<gene>
    <name evidence="7" type="primary">glnD</name>
    <name evidence="10" type="ORF">DGI_2552</name>
</gene>
<dbReference type="PATRIC" id="fig|1121448.10.peg.2500"/>
<evidence type="ECO:0000256" key="7">
    <source>
        <dbReference type="HAMAP-Rule" id="MF_00277"/>
    </source>
</evidence>
<protein>
    <recommendedName>
        <fullName evidence="7">Bifunctional uridylyltransferase/uridylyl-removing enzyme</fullName>
        <shortName evidence="7">UTase/UR</shortName>
    </recommendedName>
    <alternativeName>
        <fullName evidence="7">Bifunctional [protein-PII] modification enzyme</fullName>
    </alternativeName>
    <alternativeName>
        <fullName evidence="7">Bifunctional nitrogen sensor protein</fullName>
    </alternativeName>
    <domain>
        <recommendedName>
            <fullName evidence="7">[Protein-PII] uridylyltransferase</fullName>
            <shortName evidence="7">PII uridylyltransferase</shortName>
            <shortName evidence="7">UTase</shortName>
            <ecNumber evidence="7">2.7.7.59</ecNumber>
        </recommendedName>
    </domain>
    <domain>
        <recommendedName>
            <fullName evidence="7">[Protein-PII]-UMP uridylyl-removing enzyme</fullName>
            <shortName evidence="7">UR</shortName>
            <ecNumber evidence="7">3.1.4.-</ecNumber>
        </recommendedName>
    </domain>
</protein>
<evidence type="ECO:0000259" key="8">
    <source>
        <dbReference type="PROSITE" id="PS51671"/>
    </source>
</evidence>
<comment type="similarity">
    <text evidence="7">Belongs to the GlnD family.</text>
</comment>
<dbReference type="InterPro" id="IPR003607">
    <property type="entry name" value="HD/PDEase_dom"/>
</dbReference>
<dbReference type="PANTHER" id="PTHR47320">
    <property type="entry name" value="BIFUNCTIONAL URIDYLYLTRANSFERASE/URIDYLYL-REMOVING ENZYME"/>
    <property type="match status" value="1"/>
</dbReference>
<sequence>MPDALASLALLAGVRQTLPDALRRPMAAGSAREVSTAAQLTAACDTYFQAQFEARPNISSGPACCIAAVGGYGRAECSLHADIDVLLVYADEIPQNADALAGHLFRPLWDLKLDVGHGVRSVADCVACARQDMAVLASLLDLRLITGDVAVFEALQQAVNALATPAVLPGFLVWLDRETASRLARHGEAFALLEPHLKSGIGGLREIHTARWLHRLLGEQSALAERDVQRLQEDVGLLLEVRSRLHALCGSRQDLIPLDLLPDLAECCGYPGEQGPAHLLARLHRAMERCRAAAWWQRRAAAGAVGEPDVLQEEFPWDCWEALYACAATGRPPSLAARRRMEAEAQRDKEPPALFARLSQLLAGPHAAVAVEAMFETGLLAALVPAFGVSQDRIPYGGWHIRPVGRHSVETLRMLDGLADPQSQAPRRLRVLWEEERRRPALLWAALLHDIGKTPAEGSQGHCERGGHLASSVLAAWGAPADLVDEVAFLIREHLLLAETAHAEDPEDAAVVGRIIGRGVTPARLSRLLLLTYADSHATGPRVWNDWSASLLFALADAVAEALQTRDFTPAREVRLLLKRRDVLRSLAHEVYSPDAMEERLGLLTPRYLLTVAPGEVLRHLQLRDEFLERFEEALVRLPGGGQEGRVAVLQARPADREGAGAWEVAVAGRLEARLLAMASGVLALHGQDIMQADVFTWNDGFALHRFFVSPPPDPLYPDEFWSRVQSTLTYALSGKVRLEERLAEKRTSLLARNGRVRLAPEVDILADGDAFRVQVEADDRIGLLHDIVVGLEQADARVRTARIQTRGARAHDQFHISPTAAQASQSEAFVKRLREALLSRVSCG</sequence>
<dbReference type="Gene3D" id="1.10.3090.10">
    <property type="entry name" value="cca-adding enzyme, domain 2"/>
    <property type="match status" value="1"/>
</dbReference>
<comment type="catalytic activity">
    <reaction evidence="7">
        <text>[protein-PII]-uridylyl-L-tyrosine + H2O = [protein-PII]-L-tyrosine + UMP + H(+)</text>
        <dbReference type="Rhea" id="RHEA:48600"/>
        <dbReference type="Rhea" id="RHEA-COMP:12147"/>
        <dbReference type="Rhea" id="RHEA-COMP:12148"/>
        <dbReference type="ChEBI" id="CHEBI:15377"/>
        <dbReference type="ChEBI" id="CHEBI:15378"/>
        <dbReference type="ChEBI" id="CHEBI:46858"/>
        <dbReference type="ChEBI" id="CHEBI:57865"/>
        <dbReference type="ChEBI" id="CHEBI:90602"/>
    </reaction>
</comment>
<comment type="activity regulation">
    <text evidence="7">Uridylyltransferase (UTase) activity is inhibited by glutamine, while glutamine activates uridylyl-removing (UR) activity.</text>
</comment>
<dbReference type="Pfam" id="PF01966">
    <property type="entry name" value="HD"/>
    <property type="match status" value="1"/>
</dbReference>
<comment type="function">
    <text evidence="7">Modifies, by uridylylation and deuridylylation, the PII regulatory proteins (GlnB and homologs), in response to the nitrogen status of the cell that GlnD senses through the glutamine level. Under low glutamine levels, catalyzes the conversion of the PII proteins and UTP to PII-UMP and PPi, while under higher glutamine levels, GlnD hydrolyzes PII-UMP to PII and UMP (deuridylylation). Thus, controls uridylylation state and activity of the PII proteins, and plays an important role in the regulation of nitrogen metabolism.</text>
</comment>
<dbReference type="PROSITE" id="PS51831">
    <property type="entry name" value="HD"/>
    <property type="match status" value="1"/>
</dbReference>
<keyword evidence="11" id="KW-1185">Reference proteome</keyword>
<dbReference type="HAMAP" id="MF_00277">
    <property type="entry name" value="PII_uridylyl_transf"/>
    <property type="match status" value="1"/>
</dbReference>
<dbReference type="HOGENOM" id="CLU_012833_1_0_7"/>
<dbReference type="InterPro" id="IPR010043">
    <property type="entry name" value="UTase/UR"/>
</dbReference>
<evidence type="ECO:0000259" key="9">
    <source>
        <dbReference type="PROSITE" id="PS51831"/>
    </source>
</evidence>
<evidence type="ECO:0000313" key="10">
    <source>
        <dbReference type="EMBL" id="AGW14285.1"/>
    </source>
</evidence>
<evidence type="ECO:0000256" key="2">
    <source>
        <dbReference type="ARBA" id="ARBA00022695"/>
    </source>
</evidence>
<dbReference type="PROSITE" id="PS51671">
    <property type="entry name" value="ACT"/>
    <property type="match status" value="1"/>
</dbReference>
<dbReference type="SUPFAM" id="SSF81593">
    <property type="entry name" value="Nucleotidyltransferase substrate binding subunit/domain"/>
    <property type="match status" value="1"/>
</dbReference>
<dbReference type="PANTHER" id="PTHR47320:SF1">
    <property type="entry name" value="BIFUNCTIONAL URIDYLYLTRANSFERASE_URIDYLYL-REMOVING ENZYME"/>
    <property type="match status" value="1"/>
</dbReference>
<keyword evidence="4 7" id="KW-0378">Hydrolase</keyword>
<dbReference type="Pfam" id="PF08335">
    <property type="entry name" value="GlnD_UR_UTase"/>
    <property type="match status" value="1"/>
</dbReference>
<dbReference type="EC" id="3.1.4.-" evidence="7"/>
<evidence type="ECO:0000256" key="5">
    <source>
        <dbReference type="ARBA" id="ARBA00022842"/>
    </source>
</evidence>
<dbReference type="InterPro" id="IPR043519">
    <property type="entry name" value="NT_sf"/>
</dbReference>
<comment type="catalytic activity">
    <reaction evidence="7">
        <text>[protein-PII]-L-tyrosine + UTP = [protein-PII]-uridylyl-L-tyrosine + diphosphate</text>
        <dbReference type="Rhea" id="RHEA:13673"/>
        <dbReference type="Rhea" id="RHEA-COMP:12147"/>
        <dbReference type="Rhea" id="RHEA-COMP:12148"/>
        <dbReference type="ChEBI" id="CHEBI:33019"/>
        <dbReference type="ChEBI" id="CHEBI:46398"/>
        <dbReference type="ChEBI" id="CHEBI:46858"/>
        <dbReference type="ChEBI" id="CHEBI:90602"/>
        <dbReference type="EC" id="2.7.7.59"/>
    </reaction>
</comment>
<name>T2GCH8_MEGG1</name>
<evidence type="ECO:0000256" key="3">
    <source>
        <dbReference type="ARBA" id="ARBA00022737"/>
    </source>
</evidence>
<dbReference type="KEGG" id="dgg:DGI_2552"/>
<dbReference type="CDD" id="cd04900">
    <property type="entry name" value="ACT_UUR-like_1"/>
    <property type="match status" value="1"/>
</dbReference>
<dbReference type="EC" id="2.7.7.59" evidence="7"/>
<dbReference type="PIRSF" id="PIRSF006288">
    <property type="entry name" value="PII_uridyltransf"/>
    <property type="match status" value="1"/>
</dbReference>
<comment type="domain">
    <text evidence="7">Has four distinct domains: an N-terminal nucleotidyltransferase (NT) domain responsible for UTase activity, a central HD domain that encodes UR activity, and two C-terminal ACT domains that seem to have a role in glutamine sensing.</text>
</comment>
<reference evidence="10 11" key="1">
    <citation type="journal article" date="2013" name="J. Bacteriol.">
        <title>Roles of HynAB and Ech, the only two hydrogenases found in the model sulfate reducer Desulfovibrio gigas.</title>
        <authorList>
            <person name="Morais-Silva F.O."/>
            <person name="Santos C.I."/>
            <person name="Rodrigues R."/>
            <person name="Pereira I.A."/>
            <person name="Rodrigues-Pousada C."/>
        </authorList>
    </citation>
    <scope>NUCLEOTIDE SEQUENCE [LARGE SCALE GENOMIC DNA]</scope>
    <source>
        <strain evidence="11">ATCC 19364 / DSM 1382 / NCIMB 9332 / VKM B-1759</strain>
    </source>
</reference>
<dbReference type="OrthoDB" id="9758038at2"/>
<dbReference type="SMART" id="SM00471">
    <property type="entry name" value="HDc"/>
    <property type="match status" value="1"/>
</dbReference>
<organism evidence="10 11">
    <name type="scientific">Megalodesulfovibrio gigas (strain ATCC 19364 / DSM 1382 / NCIMB 9332 / VKM B-1759)</name>
    <name type="common">Desulfovibrio gigas</name>
    <dbReference type="NCBI Taxonomy" id="1121448"/>
    <lineage>
        <taxon>Bacteria</taxon>
        <taxon>Pseudomonadati</taxon>
        <taxon>Thermodesulfobacteriota</taxon>
        <taxon>Desulfovibrionia</taxon>
        <taxon>Desulfovibrionales</taxon>
        <taxon>Desulfovibrionaceae</taxon>
        <taxon>Megalodesulfovibrio</taxon>
    </lineage>
</organism>
<evidence type="ECO:0000256" key="4">
    <source>
        <dbReference type="ARBA" id="ARBA00022801"/>
    </source>
</evidence>
<keyword evidence="5 7" id="KW-0460">Magnesium</keyword>
<dbReference type="GO" id="GO:0006808">
    <property type="term" value="P:regulation of nitrogen utilization"/>
    <property type="evidence" value="ECO:0007669"/>
    <property type="project" value="UniProtKB-UniRule"/>
</dbReference>
<dbReference type="Proteomes" id="UP000016587">
    <property type="component" value="Chromosome"/>
</dbReference>
<dbReference type="EMBL" id="CP006585">
    <property type="protein sequence ID" value="AGW14285.1"/>
    <property type="molecule type" value="Genomic_DNA"/>
</dbReference>
<evidence type="ECO:0000313" key="11">
    <source>
        <dbReference type="Proteomes" id="UP000016587"/>
    </source>
</evidence>
<comment type="cofactor">
    <cofactor evidence="7">
        <name>Mg(2+)</name>
        <dbReference type="ChEBI" id="CHEBI:18420"/>
    </cofactor>
</comment>
<feature type="region of interest" description="Uridylyltransferase" evidence="7">
    <location>
        <begin position="1"/>
        <end position="296"/>
    </location>
</feature>
<keyword evidence="2 7" id="KW-0548">Nucleotidyltransferase</keyword>
<reference evidence="11" key="2">
    <citation type="submission" date="2013-07" db="EMBL/GenBank/DDBJ databases">
        <authorList>
            <person name="Morais-Silva F.O."/>
            <person name="Rezende A.M."/>
            <person name="Pimentel C."/>
            <person name="Resende D.M."/>
            <person name="Santos C.I."/>
            <person name="Clemente C."/>
            <person name="de Oliveira L.M."/>
            <person name="da Silva S.M."/>
            <person name="Costa D.A."/>
            <person name="Varela-Raposo A."/>
            <person name="Horacio E.C.A."/>
            <person name="Matos M."/>
            <person name="Flores O."/>
            <person name="Ruiz J.C."/>
            <person name="Rodrigues-Pousada C."/>
        </authorList>
    </citation>
    <scope>NUCLEOTIDE SEQUENCE [LARGE SCALE GENOMIC DNA]</scope>
    <source>
        <strain evidence="11">ATCC 19364 / DSM 1382 / NCIMB 9332 / VKM B-1759</strain>
    </source>
</reference>
<dbReference type="InterPro" id="IPR006674">
    <property type="entry name" value="HD_domain"/>
</dbReference>
<keyword evidence="6 7" id="KW-0511">Multifunctional enzyme</keyword>
<dbReference type="GO" id="GO:0008081">
    <property type="term" value="F:phosphoric diester hydrolase activity"/>
    <property type="evidence" value="ECO:0007669"/>
    <property type="project" value="UniProtKB-UniRule"/>
</dbReference>
<comment type="caution">
    <text evidence="7">Lacks conserved residue(s) required for the propagation of feature annotation.</text>
</comment>
<dbReference type="SUPFAM" id="SSF81301">
    <property type="entry name" value="Nucleotidyltransferase"/>
    <property type="match status" value="1"/>
</dbReference>
<keyword evidence="3" id="KW-0677">Repeat</keyword>
<feature type="domain" description="ACT" evidence="8">
    <location>
        <begin position="773"/>
        <end position="845"/>
    </location>
</feature>
<dbReference type="InterPro" id="IPR013546">
    <property type="entry name" value="PII_UdlTrfase/GS_AdlTrfase"/>
</dbReference>
<dbReference type="eggNOG" id="COG2844">
    <property type="taxonomic scope" value="Bacteria"/>
</dbReference>
<dbReference type="GO" id="GO:0008773">
    <property type="term" value="F:[protein-PII] uridylyltransferase activity"/>
    <property type="evidence" value="ECO:0007669"/>
    <property type="project" value="UniProtKB-UniRule"/>
</dbReference>
<dbReference type="STRING" id="1121448.DGI_2552"/>